<gene>
    <name evidence="1" type="ORF">K0M31_014183</name>
</gene>
<feature type="non-terminal residue" evidence="1">
    <location>
        <position position="1"/>
    </location>
</feature>
<name>A0AA40KU18_9HYME</name>
<dbReference type="EMBL" id="JAHYIQ010000004">
    <property type="protein sequence ID" value="KAK1132811.1"/>
    <property type="molecule type" value="Genomic_DNA"/>
</dbReference>
<sequence>RALLKGERRNIEWEMNSFGRWLGSFDKVIRGGDDYSGERDCVGLSVFSKIGGEDLARRAFQDNN</sequence>
<evidence type="ECO:0000313" key="2">
    <source>
        <dbReference type="Proteomes" id="UP001177670"/>
    </source>
</evidence>
<evidence type="ECO:0000313" key="1">
    <source>
        <dbReference type="EMBL" id="KAK1132811.1"/>
    </source>
</evidence>
<dbReference type="AlphaFoldDB" id="A0AA40KU18"/>
<accession>A0AA40KU18</accession>
<organism evidence="1 2">
    <name type="scientific">Melipona bicolor</name>
    <dbReference type="NCBI Taxonomy" id="60889"/>
    <lineage>
        <taxon>Eukaryota</taxon>
        <taxon>Metazoa</taxon>
        <taxon>Ecdysozoa</taxon>
        <taxon>Arthropoda</taxon>
        <taxon>Hexapoda</taxon>
        <taxon>Insecta</taxon>
        <taxon>Pterygota</taxon>
        <taxon>Neoptera</taxon>
        <taxon>Endopterygota</taxon>
        <taxon>Hymenoptera</taxon>
        <taxon>Apocrita</taxon>
        <taxon>Aculeata</taxon>
        <taxon>Apoidea</taxon>
        <taxon>Anthophila</taxon>
        <taxon>Apidae</taxon>
        <taxon>Melipona</taxon>
    </lineage>
</organism>
<proteinExistence type="predicted"/>
<keyword evidence="2" id="KW-1185">Reference proteome</keyword>
<comment type="caution">
    <text evidence="1">The sequence shown here is derived from an EMBL/GenBank/DDBJ whole genome shotgun (WGS) entry which is preliminary data.</text>
</comment>
<dbReference type="Proteomes" id="UP001177670">
    <property type="component" value="Unassembled WGS sequence"/>
</dbReference>
<reference evidence="1" key="1">
    <citation type="submission" date="2021-10" db="EMBL/GenBank/DDBJ databases">
        <title>Melipona bicolor Genome sequencing and assembly.</title>
        <authorList>
            <person name="Araujo N.S."/>
            <person name="Arias M.C."/>
        </authorList>
    </citation>
    <scope>NUCLEOTIDE SEQUENCE</scope>
    <source>
        <strain evidence="1">USP_2M_L1-L4_2017</strain>
        <tissue evidence="1">Whole body</tissue>
    </source>
</reference>
<protein>
    <submittedName>
        <fullName evidence="1">Uncharacterized protein</fullName>
    </submittedName>
</protein>